<sequence length="290" mass="33286">MMIARIPEDEGSAAAGRTFGVIGSCRVHNPVQAMVKSARLKRVWREFNAFTHGPMEALQYLRFARGEVDIPDSFAPYIFSVETTPQRDEALAEAVRQIDFMIVEISSFARLNCGLYEFQQNYFSEHFVRRGGIDFLEWWRNVSQRNPAAVSSADQLVEMRRAGDKTLRPSEEEIVRTLQFREFTDDELIERIMEMARDASLPLILVPHFSFDTEDNPISAMRLRNRRVVKEAARHLGAGFFDPTDELLAYGREKALKNDGRDIYHYSPEFDAHVGSRILEVLPEVGYGMQ</sequence>
<evidence type="ECO:0000313" key="1">
    <source>
        <dbReference type="EMBL" id="PJK30868.1"/>
    </source>
</evidence>
<reference evidence="1 2" key="1">
    <citation type="submission" date="2017-11" db="EMBL/GenBank/DDBJ databases">
        <title>Draft genome sequence of Rhizobiales bacterium SY3-13.</title>
        <authorList>
            <person name="Sun C."/>
        </authorList>
    </citation>
    <scope>NUCLEOTIDE SEQUENCE [LARGE SCALE GENOMIC DNA]</scope>
    <source>
        <strain evidence="1 2">SY3-13</strain>
    </source>
</reference>
<comment type="caution">
    <text evidence="1">The sequence shown here is derived from an EMBL/GenBank/DDBJ whole genome shotgun (WGS) entry which is preliminary data.</text>
</comment>
<accession>A0A2M9G579</accession>
<keyword evidence="2" id="KW-1185">Reference proteome</keyword>
<dbReference type="EMBL" id="PHIG01000013">
    <property type="protein sequence ID" value="PJK30868.1"/>
    <property type="molecule type" value="Genomic_DNA"/>
</dbReference>
<dbReference type="Proteomes" id="UP000229498">
    <property type="component" value="Unassembled WGS sequence"/>
</dbReference>
<dbReference type="AlphaFoldDB" id="A0A2M9G579"/>
<dbReference type="OrthoDB" id="7872805at2"/>
<evidence type="ECO:0008006" key="3">
    <source>
        <dbReference type="Google" id="ProtNLM"/>
    </source>
</evidence>
<gene>
    <name evidence="1" type="ORF">CVT23_04465</name>
</gene>
<name>A0A2M9G579_9PROT</name>
<proteinExistence type="predicted"/>
<organism evidence="1 2">
    <name type="scientific">Minwuia thermotolerans</name>
    <dbReference type="NCBI Taxonomy" id="2056226"/>
    <lineage>
        <taxon>Bacteria</taxon>
        <taxon>Pseudomonadati</taxon>
        <taxon>Pseudomonadota</taxon>
        <taxon>Alphaproteobacteria</taxon>
        <taxon>Minwuiales</taxon>
        <taxon>Minwuiaceae</taxon>
        <taxon>Minwuia</taxon>
    </lineage>
</organism>
<evidence type="ECO:0000313" key="2">
    <source>
        <dbReference type="Proteomes" id="UP000229498"/>
    </source>
</evidence>
<dbReference type="RefSeq" id="WP_109793027.1">
    <property type="nucleotide sequence ID" value="NZ_PHIG01000013.1"/>
</dbReference>
<protein>
    <recommendedName>
        <fullName evidence="3">GSCFA domain-containing protein</fullName>
    </recommendedName>
</protein>